<gene>
    <name evidence="1" type="ORF">DPX16_15497</name>
</gene>
<evidence type="ECO:0000313" key="2">
    <source>
        <dbReference type="Proteomes" id="UP000281406"/>
    </source>
</evidence>
<sequence>MARDQGRGQLANVHIPRPLSEEKTFDTLILPLLFLLPPTRLSAFCIEKEPRAMARKPCAPAVVCSIATVDDFQNLQSIQRFSLELTTLLAETTC</sequence>
<evidence type="ECO:0000313" key="1">
    <source>
        <dbReference type="EMBL" id="ROI15056.1"/>
    </source>
</evidence>
<reference evidence="1 2" key="1">
    <citation type="submission" date="2018-10" db="EMBL/GenBank/DDBJ databases">
        <title>Genome assembly for a Yunnan-Guizhou Plateau 3E fish, Anabarilius grahami (Regan), and its evolutionary and genetic applications.</title>
        <authorList>
            <person name="Jiang W."/>
        </authorList>
    </citation>
    <scope>NUCLEOTIDE SEQUENCE [LARGE SCALE GENOMIC DNA]</scope>
    <source>
        <strain evidence="1">AG-KIZ</strain>
        <tissue evidence="1">Muscle</tissue>
    </source>
</reference>
<organism evidence="1 2">
    <name type="scientific">Anabarilius grahami</name>
    <name type="common">Kanglang fish</name>
    <name type="synonym">Barilius grahami</name>
    <dbReference type="NCBI Taxonomy" id="495550"/>
    <lineage>
        <taxon>Eukaryota</taxon>
        <taxon>Metazoa</taxon>
        <taxon>Chordata</taxon>
        <taxon>Craniata</taxon>
        <taxon>Vertebrata</taxon>
        <taxon>Euteleostomi</taxon>
        <taxon>Actinopterygii</taxon>
        <taxon>Neopterygii</taxon>
        <taxon>Teleostei</taxon>
        <taxon>Ostariophysi</taxon>
        <taxon>Cypriniformes</taxon>
        <taxon>Xenocyprididae</taxon>
        <taxon>Xenocypridinae</taxon>
        <taxon>Xenocypridinae incertae sedis</taxon>
        <taxon>Anabarilius</taxon>
    </lineage>
</organism>
<keyword evidence="2" id="KW-1185">Reference proteome</keyword>
<protein>
    <submittedName>
        <fullName evidence="1">Uncharacterized protein</fullName>
    </submittedName>
</protein>
<accession>A0A3N0XCF6</accession>
<comment type="caution">
    <text evidence="1">The sequence shown here is derived from an EMBL/GenBank/DDBJ whole genome shotgun (WGS) entry which is preliminary data.</text>
</comment>
<dbReference type="Proteomes" id="UP000281406">
    <property type="component" value="Unassembled WGS sequence"/>
</dbReference>
<proteinExistence type="predicted"/>
<dbReference type="AlphaFoldDB" id="A0A3N0XCF6"/>
<name>A0A3N0XCF6_ANAGA</name>
<dbReference type="EMBL" id="RJVU01080398">
    <property type="protein sequence ID" value="ROI15056.1"/>
    <property type="molecule type" value="Genomic_DNA"/>
</dbReference>